<reference evidence="3" key="1">
    <citation type="submission" date="2019-10" db="EMBL/GenBank/DDBJ databases">
        <title>Complete Genome Sequence of Bradyrhizobium betae type strain PL7HG1T.</title>
        <authorList>
            <person name="Bromfield E.S.P."/>
            <person name="Cloutier S."/>
        </authorList>
    </citation>
    <scope>NUCLEOTIDE SEQUENCE [LARGE SCALE GENOMIC DNA]</scope>
    <source>
        <strain evidence="3">PL7HG1</strain>
    </source>
</reference>
<accession>A0A5P6NYL1</accession>
<dbReference type="Proteomes" id="UP000325641">
    <property type="component" value="Chromosome"/>
</dbReference>
<gene>
    <name evidence="2" type="ORF">F8237_01805</name>
</gene>
<organism evidence="2 3">
    <name type="scientific">Bradyrhizobium betae</name>
    <dbReference type="NCBI Taxonomy" id="244734"/>
    <lineage>
        <taxon>Bacteria</taxon>
        <taxon>Pseudomonadati</taxon>
        <taxon>Pseudomonadota</taxon>
        <taxon>Alphaproteobacteria</taxon>
        <taxon>Hyphomicrobiales</taxon>
        <taxon>Nitrobacteraceae</taxon>
        <taxon>Bradyrhizobium</taxon>
    </lineage>
</organism>
<feature type="region of interest" description="Disordered" evidence="1">
    <location>
        <begin position="69"/>
        <end position="110"/>
    </location>
</feature>
<evidence type="ECO:0000313" key="2">
    <source>
        <dbReference type="EMBL" id="QFI71217.1"/>
    </source>
</evidence>
<dbReference type="KEGG" id="bbet:F8237_01805"/>
<feature type="region of interest" description="Disordered" evidence="1">
    <location>
        <begin position="1"/>
        <end position="20"/>
    </location>
</feature>
<evidence type="ECO:0000313" key="3">
    <source>
        <dbReference type="Proteomes" id="UP000325641"/>
    </source>
</evidence>
<dbReference type="AlphaFoldDB" id="A0A5P6NYL1"/>
<feature type="compositionally biased region" description="Polar residues" evidence="1">
    <location>
        <begin position="99"/>
        <end position="110"/>
    </location>
</feature>
<dbReference type="RefSeq" id="WP_151642127.1">
    <property type="nucleotide sequence ID" value="NZ_CP044543.1"/>
</dbReference>
<name>A0A5P6NYL1_9BRAD</name>
<dbReference type="OrthoDB" id="9843107at2"/>
<proteinExistence type="predicted"/>
<sequence length="110" mass="11944">MAKSALKAVPGPATAEASRKYDEWEVREAMRTLMRAEEIQGDKKLMAMVRKEAAAESAKMAEVSRKAERLARSGHISDKQLAKLKKEKPIASGKEGDTGASQTSRGIATK</sequence>
<evidence type="ECO:0000256" key="1">
    <source>
        <dbReference type="SAM" id="MobiDB-lite"/>
    </source>
</evidence>
<feature type="compositionally biased region" description="Basic and acidic residues" evidence="1">
    <location>
        <begin position="69"/>
        <end position="81"/>
    </location>
</feature>
<protein>
    <submittedName>
        <fullName evidence="2">Uncharacterized protein</fullName>
    </submittedName>
</protein>
<dbReference type="EMBL" id="CP044543">
    <property type="protein sequence ID" value="QFI71217.1"/>
    <property type="molecule type" value="Genomic_DNA"/>
</dbReference>